<evidence type="ECO:0000256" key="4">
    <source>
        <dbReference type="ARBA" id="ARBA00023212"/>
    </source>
</evidence>
<feature type="coiled-coil region" evidence="5">
    <location>
        <begin position="50"/>
        <end position="112"/>
    </location>
</feature>
<organism evidence="6 7">
    <name type="scientific">Austrofundulus limnaeus</name>
    <name type="common">Annual killifish</name>
    <dbReference type="NCBI Taxonomy" id="52670"/>
    <lineage>
        <taxon>Eukaryota</taxon>
        <taxon>Metazoa</taxon>
        <taxon>Chordata</taxon>
        <taxon>Craniata</taxon>
        <taxon>Vertebrata</taxon>
        <taxon>Euteleostomi</taxon>
        <taxon>Actinopterygii</taxon>
        <taxon>Neopterygii</taxon>
        <taxon>Teleostei</taxon>
        <taxon>Neoteleostei</taxon>
        <taxon>Acanthomorphata</taxon>
        <taxon>Ovalentaria</taxon>
        <taxon>Atherinomorphae</taxon>
        <taxon>Cyprinodontiformes</taxon>
        <taxon>Rivulidae</taxon>
        <taxon>Austrofundulus</taxon>
    </lineage>
</organism>
<gene>
    <name evidence="7" type="primary">cep83</name>
</gene>
<keyword evidence="6" id="KW-1185">Reference proteome</keyword>
<comment type="subcellular location">
    <subcellularLocation>
        <location evidence="1">Cytoplasm</location>
        <location evidence="1">Cytoskeleton</location>
        <location evidence="1">Microtubule organizing center</location>
        <location evidence="1">Centrosome</location>
    </subcellularLocation>
</comment>
<evidence type="ECO:0000256" key="3">
    <source>
        <dbReference type="ARBA" id="ARBA00023054"/>
    </source>
</evidence>
<dbReference type="InParanoid" id="A0A2I4D7K5"/>
<protein>
    <submittedName>
        <fullName evidence="7">Centrosomal protein of 83 kDa</fullName>
    </submittedName>
</protein>
<dbReference type="InterPro" id="IPR052116">
    <property type="entry name" value="Centro_Cilium_Assembly"/>
</dbReference>
<evidence type="ECO:0000256" key="2">
    <source>
        <dbReference type="ARBA" id="ARBA00022490"/>
    </source>
</evidence>
<dbReference type="PANTHER" id="PTHR23170:SF2">
    <property type="entry name" value="CENTROSOMAL PROTEIN OF 83 KDA"/>
    <property type="match status" value="1"/>
</dbReference>
<dbReference type="RefSeq" id="XP_013888220.1">
    <property type="nucleotide sequence ID" value="XM_014032766.1"/>
</dbReference>
<dbReference type="FunCoup" id="A0A2I4D7K5">
    <property type="interactions" value="289"/>
</dbReference>
<dbReference type="OrthoDB" id="311279at2759"/>
<evidence type="ECO:0000313" key="6">
    <source>
        <dbReference type="Proteomes" id="UP000192220"/>
    </source>
</evidence>
<evidence type="ECO:0000256" key="1">
    <source>
        <dbReference type="ARBA" id="ARBA00004300"/>
    </source>
</evidence>
<proteinExistence type="predicted"/>
<dbReference type="AlphaFoldDB" id="A0A2I4D7K5"/>
<keyword evidence="3 5" id="KW-0175">Coiled coil</keyword>
<feature type="coiled-coil region" evidence="5">
    <location>
        <begin position="139"/>
        <end position="621"/>
    </location>
</feature>
<feature type="non-terminal residue" evidence="7">
    <location>
        <position position="745"/>
    </location>
</feature>
<dbReference type="GO" id="GO:0051660">
    <property type="term" value="P:establishment of centrosome localization"/>
    <property type="evidence" value="ECO:0007669"/>
    <property type="project" value="TreeGrafter"/>
</dbReference>
<keyword evidence="4" id="KW-0206">Cytoskeleton</keyword>
<reference evidence="7" key="1">
    <citation type="submission" date="2025-08" db="UniProtKB">
        <authorList>
            <consortium name="RefSeq"/>
        </authorList>
    </citation>
    <scope>IDENTIFICATION</scope>
</reference>
<evidence type="ECO:0000313" key="7">
    <source>
        <dbReference type="RefSeq" id="XP_013888220.1"/>
    </source>
</evidence>
<accession>A0A2I4D7K5</accession>
<name>A0A2I4D7K5_AUSLI</name>
<dbReference type="CTD" id="51134"/>
<evidence type="ECO:0000256" key="5">
    <source>
        <dbReference type="SAM" id="Coils"/>
    </source>
</evidence>
<dbReference type="GO" id="GO:0097539">
    <property type="term" value="C:ciliary transition fiber"/>
    <property type="evidence" value="ECO:0007669"/>
    <property type="project" value="TreeGrafter"/>
</dbReference>
<dbReference type="GO" id="GO:0005794">
    <property type="term" value="C:Golgi apparatus"/>
    <property type="evidence" value="ECO:0007669"/>
    <property type="project" value="TreeGrafter"/>
</dbReference>
<dbReference type="KEGG" id="alim:106535699"/>
<keyword evidence="2" id="KW-0963">Cytoplasm</keyword>
<dbReference type="PANTHER" id="PTHR23170">
    <property type="entry name" value="NY-REN-58 ANTIGEN"/>
    <property type="match status" value="1"/>
</dbReference>
<sequence>MTTSLDQSAPLVLDLEPGLGRSAAMLGLSAGLGGAEMELQKRLIDERITSENHKKNYQTLKAHHSSLQEEWSRAQRELKRLQEEQQTQQQLLEELRGQLLDKSREVEELRLQQVMTPHRLELLRAQVQQEMEAPVRERFNQLEEEAEKYRSEYNKLRYDSSILRSQLEHQREEHGRTLEERRVRYEAEVARLEADRDELLARCRASDPQSLGKRVEALLREKAQLHMRLKGLRAEAAELRAQKENWGQQAESVQRVQIRQLSECQCVVKSLEAERQSLRQQLERLEGELRLSHEQDAELSRRLHKAERETTRLTAEIESLKHAHQLELAQLRLDCSRSTGELERHRDSLQGQLDALQAQLEVLTAAAEQHQELLLEKDREVVRRVRSTREEELRKTVTLHEEKLELENRLAALEQQVALQAAADQALKEDWEERIHSAEQGEQSARRELQNLRSKVQQLNSQLQEAEGQEAEICDLQQHNQALARSQKDLLETNQRLRDTLDRVRDQLRTDRSQAERSQHEAERLLEARQVEWLEEKQQLQNKSSELKEKLKRAAAAQKKRKQLTESKERKLKDKIQLLEARTVDLELEAAQKRSWFSEEQAQLRRQLKELQRRHDHFRQLLLGGQGGPVVWTSSLHLLCRSEGFQQDLDQDQDLRLLRQRMENLECAQQQQLQRRHDHFRQLLLGGQGGPVVRPSSPHLLCRSEEFQQDLDQDQDLRLLRQRMENLECAQQQQLQELDSLVPRE</sequence>
<dbReference type="GO" id="GO:0005813">
    <property type="term" value="C:centrosome"/>
    <property type="evidence" value="ECO:0007669"/>
    <property type="project" value="UniProtKB-SubCell"/>
</dbReference>
<dbReference type="GO" id="GO:0060271">
    <property type="term" value="P:cilium assembly"/>
    <property type="evidence" value="ECO:0007669"/>
    <property type="project" value="TreeGrafter"/>
</dbReference>
<dbReference type="GO" id="GO:0005814">
    <property type="term" value="C:centriole"/>
    <property type="evidence" value="ECO:0007669"/>
    <property type="project" value="TreeGrafter"/>
</dbReference>
<dbReference type="STRING" id="52670.A0A2I4D7K5"/>
<dbReference type="Proteomes" id="UP000192220">
    <property type="component" value="Unplaced"/>
</dbReference>